<dbReference type="Proteomes" id="UP000824890">
    <property type="component" value="Unassembled WGS sequence"/>
</dbReference>
<protein>
    <submittedName>
        <fullName evidence="2">Uncharacterized protein</fullName>
    </submittedName>
</protein>
<feature type="coiled-coil region" evidence="1">
    <location>
        <begin position="248"/>
        <end position="282"/>
    </location>
</feature>
<organism evidence="2 3">
    <name type="scientific">Brassica napus</name>
    <name type="common">Rape</name>
    <dbReference type="NCBI Taxonomy" id="3708"/>
    <lineage>
        <taxon>Eukaryota</taxon>
        <taxon>Viridiplantae</taxon>
        <taxon>Streptophyta</taxon>
        <taxon>Embryophyta</taxon>
        <taxon>Tracheophyta</taxon>
        <taxon>Spermatophyta</taxon>
        <taxon>Magnoliopsida</taxon>
        <taxon>eudicotyledons</taxon>
        <taxon>Gunneridae</taxon>
        <taxon>Pentapetalae</taxon>
        <taxon>rosids</taxon>
        <taxon>malvids</taxon>
        <taxon>Brassicales</taxon>
        <taxon>Brassicaceae</taxon>
        <taxon>Brassiceae</taxon>
        <taxon>Brassica</taxon>
    </lineage>
</organism>
<dbReference type="EMBL" id="JAGKQM010000019">
    <property type="protein sequence ID" value="KAH0860723.1"/>
    <property type="molecule type" value="Genomic_DNA"/>
</dbReference>
<evidence type="ECO:0000313" key="3">
    <source>
        <dbReference type="Proteomes" id="UP000824890"/>
    </source>
</evidence>
<keyword evidence="1" id="KW-0175">Coiled coil</keyword>
<evidence type="ECO:0000313" key="2">
    <source>
        <dbReference type="EMBL" id="KAH0860723.1"/>
    </source>
</evidence>
<dbReference type="InterPro" id="IPR040362">
    <property type="entry name" value="RELCH"/>
</dbReference>
<gene>
    <name evidence="2" type="ORF">HID58_088984</name>
</gene>
<sequence>MEENCFLTAFELLHELLDYGHDAQTIRLKEFFSDPSRFPPDQISWYNSIRGSPTLRLSVCIVYSLVNIRLLTFYMLSYASSLVAIADPQSLLEEKEALSEKLAISEYEFRLAQEDITRLKTEGQKRSDCSIDKLKVAGLAFSSHTNFSEVDTEEFGDKRPEVQRKKKDFSFTDIGPLKNNERYRLTAMTFYEEVTDQNLDIWQDSPVQRTFLMPCAITISTFHKLQRQQRLYPEFMLSERQNRIDHEKIAMLQENESLKKEIERLNEEKDGLFRSKEKFEEQISAFHKRILRTETGRYLFLYRLDFSKKQTLSHVETIQVQSLKQSSEHQRRNLNDCRAEITSLKMHIEGSRAGQYVSATEGEKQISSLPEEVEKPAMEKDGAHTQAEDSLVEEEIKNIIPNEREVEAEASSVSYKALNSNLENQKEGLGTIQILADALPNIVPYVLINHRECGGWNLTDLELLSLMMCAIERHPVSRTRD</sequence>
<evidence type="ECO:0000256" key="1">
    <source>
        <dbReference type="SAM" id="Coils"/>
    </source>
</evidence>
<dbReference type="PANTHER" id="PTHR32059">
    <property type="entry name" value="RAB11-BINDING PROTEIN RELCH"/>
    <property type="match status" value="1"/>
</dbReference>
<keyword evidence="3" id="KW-1185">Reference proteome</keyword>
<name>A0ABQ7XXQ8_BRANA</name>
<reference evidence="2 3" key="1">
    <citation type="submission" date="2021-05" db="EMBL/GenBank/DDBJ databases">
        <title>Genome Assembly of Synthetic Allotetraploid Brassica napus Reveals Homoeologous Exchanges between Subgenomes.</title>
        <authorList>
            <person name="Davis J.T."/>
        </authorList>
    </citation>
    <scope>NUCLEOTIDE SEQUENCE [LARGE SCALE GENOMIC DNA]</scope>
    <source>
        <strain evidence="3">cv. Da-Ae</strain>
        <tissue evidence="2">Seedling</tissue>
    </source>
</reference>
<comment type="caution">
    <text evidence="2">The sequence shown here is derived from an EMBL/GenBank/DDBJ whole genome shotgun (WGS) entry which is preliminary data.</text>
</comment>
<accession>A0ABQ7XXQ8</accession>
<dbReference type="PANTHER" id="PTHR32059:SF0">
    <property type="entry name" value="RAB11-BINDING PROTEIN RELCH"/>
    <property type="match status" value="1"/>
</dbReference>
<proteinExistence type="predicted"/>